<dbReference type="Gene3D" id="3.30.565.60">
    <property type="match status" value="1"/>
</dbReference>
<dbReference type="Gene3D" id="1.10.10.10">
    <property type="entry name" value="Winged helix-like DNA-binding domain superfamily/Winged helix DNA-binding domain"/>
    <property type="match status" value="1"/>
</dbReference>
<dbReference type="GO" id="GO:0006355">
    <property type="term" value="P:regulation of DNA-templated transcription"/>
    <property type="evidence" value="ECO:0007669"/>
    <property type="project" value="UniProtKB-ARBA"/>
</dbReference>
<proteinExistence type="predicted"/>
<dbReference type="InterPro" id="IPR036390">
    <property type="entry name" value="WH_DNA-bd_sf"/>
</dbReference>
<dbReference type="Gene3D" id="3.30.950.30">
    <property type="entry name" value="Schlafen, AAA domain"/>
    <property type="match status" value="1"/>
</dbReference>
<organism evidence="2 3">
    <name type="scientific">Aliarcobacter butzleri</name>
    <dbReference type="NCBI Taxonomy" id="28197"/>
    <lineage>
        <taxon>Bacteria</taxon>
        <taxon>Pseudomonadati</taxon>
        <taxon>Campylobacterota</taxon>
        <taxon>Epsilonproteobacteria</taxon>
        <taxon>Campylobacterales</taxon>
        <taxon>Arcobacteraceae</taxon>
        <taxon>Aliarcobacter</taxon>
    </lineage>
</organism>
<evidence type="ECO:0000313" key="3">
    <source>
        <dbReference type="Proteomes" id="UP001237843"/>
    </source>
</evidence>
<comment type="caution">
    <text evidence="2">The sequence shown here is derived from an EMBL/GenBank/DDBJ whole genome shotgun (WGS) entry which is preliminary data.</text>
</comment>
<accession>A0AAW6VNK3</accession>
<dbReference type="Pfam" id="PF13749">
    <property type="entry name" value="HATPase_c_4"/>
    <property type="match status" value="1"/>
</dbReference>
<protein>
    <submittedName>
        <fullName evidence="2">DNA binding domain-containing protein</fullName>
    </submittedName>
</protein>
<dbReference type="Pfam" id="PF13412">
    <property type="entry name" value="HTH_24"/>
    <property type="match status" value="1"/>
</dbReference>
<dbReference type="PANTHER" id="PTHR30595">
    <property type="entry name" value="GLPR-RELATED TRANSCRIPTIONAL REPRESSOR"/>
    <property type="match status" value="1"/>
</dbReference>
<dbReference type="Proteomes" id="UP001237843">
    <property type="component" value="Unassembled WGS sequence"/>
</dbReference>
<reference evidence="2" key="1">
    <citation type="journal article" date="2023" name="Antibiotics">
        <title>Genomic Characterization of Antibiotic-Resistant Campylobacterales Isolated from Chilean Poultry Meat.</title>
        <authorList>
            <person name="Concha-Toloza M."/>
            <person name="Lopez-Cantillo M."/>
            <person name="Molina-Mora J.A."/>
            <person name="Collado L."/>
        </authorList>
    </citation>
    <scope>NUCLEOTIDE SEQUENCE</scope>
    <source>
        <strain evidence="2">FR1p273A</strain>
    </source>
</reference>
<dbReference type="Pfam" id="PF04326">
    <property type="entry name" value="SLFN_AlbA_2"/>
    <property type="match status" value="1"/>
</dbReference>
<name>A0AAW6VNK3_9BACT</name>
<dbReference type="PRINTS" id="PR00033">
    <property type="entry name" value="HTHASNC"/>
</dbReference>
<dbReference type="EMBL" id="JAQTJH010000008">
    <property type="protein sequence ID" value="MDK2062357.1"/>
    <property type="molecule type" value="Genomic_DNA"/>
</dbReference>
<dbReference type="RefSeq" id="WP_284074761.1">
    <property type="nucleotide sequence ID" value="NZ_JAQTJH010000008.1"/>
</dbReference>
<reference evidence="2" key="2">
    <citation type="submission" date="2023-02" db="EMBL/GenBank/DDBJ databases">
        <authorList>
            <person name="Concha-Toloza M."/>
            <person name="Lopez-Cantillo M."/>
            <person name="Molina-Mora J."/>
            <person name="Collado L."/>
        </authorList>
    </citation>
    <scope>NUCLEOTIDE SEQUENCE</scope>
    <source>
        <strain evidence="2">FR1p273A</strain>
    </source>
</reference>
<dbReference type="InterPro" id="IPR038475">
    <property type="entry name" value="RecG_C_sf"/>
</dbReference>
<dbReference type="InterPro" id="IPR036388">
    <property type="entry name" value="WH-like_DNA-bd_sf"/>
</dbReference>
<sequence>MKLQINESQKIEFKQSWRDEYIKWLSAFANTEGGKLYIGVDDEGNIVGVENSEKLLEDIPNKVRDILGILIDVNEKISDENVIYLEIITDKYPYPISYKGSYYYRTGSSTQEIKGAALDKFLLGKQGKTWDGVPVPYFGNTDLDPYAFKLFRDKAYKKKRIDPELLKESDDVLVDKLRLREGDYLKRATALLFAKEPMKYVMGSMIKIGYFKSNTDLVYQDVIEGNLFEQVDKAMELIFTKYLSAFITYEGIQRVESFPISELAFREALINAVVHKDYSSQNSIQISVYDDKLLMWNAGDLPQNWTIDTLLRKHTSEPHNPLIAYPFFLAGYIESWGRGIEKIIEESQKFNGITPQFRWENGLWVEFYFNTDKSLPNGLGDKLGDKLGKTQQNIIKLMQNNPKIAITALAAKLGISTTAIEKHIKTLKEQNIIQRIGGAKGGHWEILK</sequence>
<dbReference type="PANTHER" id="PTHR30595:SF6">
    <property type="entry name" value="SCHLAFEN ALBA-2 DOMAIN-CONTAINING PROTEIN"/>
    <property type="match status" value="1"/>
</dbReference>
<dbReference type="InterPro" id="IPR011991">
    <property type="entry name" value="ArsR-like_HTH"/>
</dbReference>
<dbReference type="SUPFAM" id="SSF46785">
    <property type="entry name" value="Winged helix' DNA-binding domain"/>
    <property type="match status" value="1"/>
</dbReference>
<evidence type="ECO:0000313" key="2">
    <source>
        <dbReference type="EMBL" id="MDK2062357.1"/>
    </source>
</evidence>
<gene>
    <name evidence="2" type="ORF">PT520_07440</name>
</gene>
<dbReference type="CDD" id="cd00090">
    <property type="entry name" value="HTH_ARSR"/>
    <property type="match status" value="1"/>
</dbReference>
<dbReference type="InterPro" id="IPR007421">
    <property type="entry name" value="Schlafen_AlbA_2_dom"/>
</dbReference>
<dbReference type="InterPro" id="IPR038461">
    <property type="entry name" value="Schlafen_AlbA_2_dom_sf"/>
</dbReference>
<dbReference type="AlphaFoldDB" id="A0AAW6VNK3"/>
<feature type="domain" description="Schlafen AlbA-2" evidence="1">
    <location>
        <begin position="7"/>
        <end position="113"/>
    </location>
</feature>
<dbReference type="InterPro" id="IPR000485">
    <property type="entry name" value="AsnC-type_HTH_dom"/>
</dbReference>
<dbReference type="GO" id="GO:0043565">
    <property type="term" value="F:sequence-specific DNA binding"/>
    <property type="evidence" value="ECO:0007669"/>
    <property type="project" value="InterPro"/>
</dbReference>
<evidence type="ECO:0000259" key="1">
    <source>
        <dbReference type="Pfam" id="PF04326"/>
    </source>
</evidence>